<dbReference type="HOGENOM" id="CLU_087860_2_1_2"/>
<dbReference type="InterPro" id="IPR007597">
    <property type="entry name" value="CheC"/>
</dbReference>
<dbReference type="GO" id="GO:0016787">
    <property type="term" value="F:hydrolase activity"/>
    <property type="evidence" value="ECO:0007669"/>
    <property type="project" value="UniProtKB-KW"/>
</dbReference>
<dbReference type="AlphaFoldDB" id="L0KWY5"/>
<dbReference type="CDD" id="cd17909">
    <property type="entry name" value="CheC_ClassI"/>
    <property type="match status" value="1"/>
</dbReference>
<dbReference type="OrthoDB" id="182374at2157"/>
<gene>
    <name evidence="4" type="ordered locus">Metho_1434</name>
</gene>
<dbReference type="RefSeq" id="WP_015324806.1">
    <property type="nucleotide sequence ID" value="NC_019977.1"/>
</dbReference>
<evidence type="ECO:0000259" key="3">
    <source>
        <dbReference type="Pfam" id="PF04509"/>
    </source>
</evidence>
<evidence type="ECO:0000256" key="2">
    <source>
        <dbReference type="ARBA" id="ARBA00022801"/>
    </source>
</evidence>
<reference evidence="5" key="1">
    <citation type="submission" date="2012-02" db="EMBL/GenBank/DDBJ databases">
        <title>Complete sequence of chromosome of Methanomethylovorans hollandica DSM 15978.</title>
        <authorList>
            <person name="Lucas S."/>
            <person name="Copeland A."/>
            <person name="Lapidus A."/>
            <person name="Glavina del Rio T."/>
            <person name="Dalin E."/>
            <person name="Tice H."/>
            <person name="Bruce D."/>
            <person name="Goodwin L."/>
            <person name="Pitluck S."/>
            <person name="Peters L."/>
            <person name="Mikhailova N."/>
            <person name="Held B."/>
            <person name="Kyrpides N."/>
            <person name="Mavromatis K."/>
            <person name="Ivanova N."/>
            <person name="Brettin T."/>
            <person name="Detter J.C."/>
            <person name="Han C."/>
            <person name="Larimer F."/>
            <person name="Land M."/>
            <person name="Hauser L."/>
            <person name="Markowitz V."/>
            <person name="Cheng J.-F."/>
            <person name="Hugenholtz P."/>
            <person name="Woyke T."/>
            <person name="Wu D."/>
            <person name="Spring S."/>
            <person name="Schroeder M."/>
            <person name="Brambilla E."/>
            <person name="Klenk H.-P."/>
            <person name="Eisen J.A."/>
        </authorList>
    </citation>
    <scope>NUCLEOTIDE SEQUENCE [LARGE SCALE GENOMIC DNA]</scope>
    <source>
        <strain evidence="5">DSM 15978 / NBRC 107637 / DMS1</strain>
    </source>
</reference>
<proteinExistence type="predicted"/>
<sequence length="205" mass="22485">MVYDISKLTDFHYSALKEISNIGIGNAVTSLAEMMGSEIKIMTPSLKVARIEKVTEFSGGADKLVSGVLMELAGGVNGYMVILLPPESAQLICNTMTKKEYSDITDPMNESLISEVGHILGSTYITAFSDFLKVDVFASAPFHTYDMIGAIMDNILIHMSQEVEHAIILDTLFTLKGNDMHGKLLTLFDPISLELILKHVDAMFC</sequence>
<accession>L0KWY5</accession>
<feature type="domain" description="CheC-like protein" evidence="3">
    <location>
        <begin position="12"/>
        <end position="47"/>
    </location>
</feature>
<dbReference type="PANTHER" id="PTHR43693">
    <property type="entry name" value="PROTEIN PHOSPHATASE CHEZ"/>
    <property type="match status" value="1"/>
</dbReference>
<protein>
    <submittedName>
        <fullName evidence="4">Chemotaxis protein CheC, inhibitor of MCP methylation</fullName>
    </submittedName>
</protein>
<dbReference type="PANTHER" id="PTHR43693:SF1">
    <property type="entry name" value="PROTEIN PHOSPHATASE CHEZ"/>
    <property type="match status" value="1"/>
</dbReference>
<dbReference type="Proteomes" id="UP000010866">
    <property type="component" value="Chromosome"/>
</dbReference>
<keyword evidence="2" id="KW-0378">Hydrolase</keyword>
<name>L0KWY5_METHD</name>
<evidence type="ECO:0000313" key="5">
    <source>
        <dbReference type="Proteomes" id="UP000010866"/>
    </source>
</evidence>
<dbReference type="Gene3D" id="3.40.1550.10">
    <property type="entry name" value="CheC-like"/>
    <property type="match status" value="1"/>
</dbReference>
<dbReference type="KEGG" id="mhz:Metho_1434"/>
<evidence type="ECO:0000256" key="1">
    <source>
        <dbReference type="ARBA" id="ARBA00022500"/>
    </source>
</evidence>
<dbReference type="STRING" id="867904.Metho_1434"/>
<dbReference type="EMBL" id="CP003362">
    <property type="protein sequence ID" value="AGB49641.1"/>
    <property type="molecule type" value="Genomic_DNA"/>
</dbReference>
<dbReference type="InterPro" id="IPR028976">
    <property type="entry name" value="CheC-like_sf"/>
</dbReference>
<dbReference type="InterPro" id="IPR050992">
    <property type="entry name" value="CheZ_family_phosphatases"/>
</dbReference>
<keyword evidence="1" id="KW-0145">Chemotaxis</keyword>
<evidence type="ECO:0000313" key="4">
    <source>
        <dbReference type="EMBL" id="AGB49641.1"/>
    </source>
</evidence>
<dbReference type="GeneID" id="14407243"/>
<organism evidence="4 5">
    <name type="scientific">Methanomethylovorans hollandica (strain DSM 15978 / NBRC 107637 / DMS1)</name>
    <dbReference type="NCBI Taxonomy" id="867904"/>
    <lineage>
        <taxon>Archaea</taxon>
        <taxon>Methanobacteriati</taxon>
        <taxon>Methanobacteriota</taxon>
        <taxon>Stenosarchaea group</taxon>
        <taxon>Methanomicrobia</taxon>
        <taxon>Methanosarcinales</taxon>
        <taxon>Methanosarcinaceae</taxon>
        <taxon>Methanomethylovorans</taxon>
    </lineage>
</organism>
<keyword evidence="5" id="KW-1185">Reference proteome</keyword>
<dbReference type="Pfam" id="PF04509">
    <property type="entry name" value="CheC"/>
    <property type="match status" value="1"/>
</dbReference>
<dbReference type="SUPFAM" id="SSF103039">
    <property type="entry name" value="CheC-like"/>
    <property type="match status" value="1"/>
</dbReference>
<dbReference type="GO" id="GO:0006935">
    <property type="term" value="P:chemotaxis"/>
    <property type="evidence" value="ECO:0007669"/>
    <property type="project" value="UniProtKB-KW"/>
</dbReference>